<feature type="compositionally biased region" description="Acidic residues" evidence="1">
    <location>
        <begin position="1017"/>
        <end position="1048"/>
    </location>
</feature>
<feature type="region of interest" description="Disordered" evidence="1">
    <location>
        <begin position="1"/>
        <end position="266"/>
    </location>
</feature>
<feature type="compositionally biased region" description="Polar residues" evidence="1">
    <location>
        <begin position="944"/>
        <end position="956"/>
    </location>
</feature>
<feature type="region of interest" description="Disordered" evidence="1">
    <location>
        <begin position="1275"/>
        <end position="1336"/>
    </location>
</feature>
<name>A0ABR3YY64_9PEZI</name>
<feature type="compositionally biased region" description="Basic and acidic residues" evidence="1">
    <location>
        <begin position="1285"/>
        <end position="1298"/>
    </location>
</feature>
<accession>A0ABR3YY64</accession>
<feature type="region of interest" description="Disordered" evidence="1">
    <location>
        <begin position="1215"/>
        <end position="1242"/>
    </location>
</feature>
<feature type="compositionally biased region" description="Polar residues" evidence="1">
    <location>
        <begin position="493"/>
        <end position="512"/>
    </location>
</feature>
<feature type="region of interest" description="Disordered" evidence="1">
    <location>
        <begin position="314"/>
        <end position="335"/>
    </location>
</feature>
<gene>
    <name evidence="2" type="ORF">Sste5346_006480</name>
</gene>
<feature type="region of interest" description="Disordered" evidence="1">
    <location>
        <begin position="811"/>
        <end position="855"/>
    </location>
</feature>
<feature type="compositionally biased region" description="Polar residues" evidence="1">
    <location>
        <begin position="762"/>
        <end position="782"/>
    </location>
</feature>
<feature type="compositionally biased region" description="Low complexity" evidence="1">
    <location>
        <begin position="929"/>
        <end position="938"/>
    </location>
</feature>
<feature type="compositionally biased region" description="Basic and acidic residues" evidence="1">
    <location>
        <begin position="738"/>
        <end position="747"/>
    </location>
</feature>
<feature type="compositionally biased region" description="Basic and acidic residues" evidence="1">
    <location>
        <begin position="590"/>
        <end position="609"/>
    </location>
</feature>
<feature type="region of interest" description="Disordered" evidence="1">
    <location>
        <begin position="363"/>
        <end position="385"/>
    </location>
</feature>
<comment type="caution">
    <text evidence="2">The sequence shown here is derived from an EMBL/GenBank/DDBJ whole genome shotgun (WGS) entry which is preliminary data.</text>
</comment>
<evidence type="ECO:0000256" key="1">
    <source>
        <dbReference type="SAM" id="MobiDB-lite"/>
    </source>
</evidence>
<feature type="region of interest" description="Disordered" evidence="1">
    <location>
        <begin position="994"/>
        <end position="1048"/>
    </location>
</feature>
<feature type="region of interest" description="Disordered" evidence="1">
    <location>
        <begin position="551"/>
        <end position="619"/>
    </location>
</feature>
<feature type="compositionally biased region" description="Basic and acidic residues" evidence="1">
    <location>
        <begin position="1316"/>
        <end position="1326"/>
    </location>
</feature>
<feature type="compositionally biased region" description="Low complexity" evidence="1">
    <location>
        <begin position="104"/>
        <end position="135"/>
    </location>
</feature>
<feature type="compositionally biased region" description="Low complexity" evidence="1">
    <location>
        <begin position="78"/>
        <end position="90"/>
    </location>
</feature>
<feature type="compositionally biased region" description="Basic and acidic residues" evidence="1">
    <location>
        <begin position="560"/>
        <end position="574"/>
    </location>
</feature>
<organism evidence="2 3">
    <name type="scientific">Sporothrix stenoceras</name>
    <dbReference type="NCBI Taxonomy" id="5173"/>
    <lineage>
        <taxon>Eukaryota</taxon>
        <taxon>Fungi</taxon>
        <taxon>Dikarya</taxon>
        <taxon>Ascomycota</taxon>
        <taxon>Pezizomycotina</taxon>
        <taxon>Sordariomycetes</taxon>
        <taxon>Sordariomycetidae</taxon>
        <taxon>Ophiostomatales</taxon>
        <taxon>Ophiostomataceae</taxon>
        <taxon>Sporothrix</taxon>
    </lineage>
</organism>
<proteinExistence type="predicted"/>
<feature type="compositionally biased region" description="Acidic residues" evidence="1">
    <location>
        <begin position="1226"/>
        <end position="1242"/>
    </location>
</feature>
<reference evidence="2 3" key="1">
    <citation type="journal article" date="2024" name="IMA Fungus">
        <title>IMA Genome - F19 : A genome assembly and annotation guide to empower mycologists, including annotated draft genome sequences of Ceratocystis pirilliformis, Diaporthe australafricana, Fusarium ophioides, Paecilomyces lecythidis, and Sporothrix stenoceras.</title>
        <authorList>
            <person name="Aylward J."/>
            <person name="Wilson A.M."/>
            <person name="Visagie C.M."/>
            <person name="Spraker J."/>
            <person name="Barnes I."/>
            <person name="Buitendag C."/>
            <person name="Ceriani C."/>
            <person name="Del Mar Angel L."/>
            <person name="du Plessis D."/>
            <person name="Fuchs T."/>
            <person name="Gasser K."/>
            <person name="Kramer D."/>
            <person name="Li W."/>
            <person name="Munsamy K."/>
            <person name="Piso A."/>
            <person name="Price J.L."/>
            <person name="Sonnekus B."/>
            <person name="Thomas C."/>
            <person name="van der Nest A."/>
            <person name="van Dijk A."/>
            <person name="van Heerden A."/>
            <person name="van Vuuren N."/>
            <person name="Yilmaz N."/>
            <person name="Duong T.A."/>
            <person name="van der Merwe N.A."/>
            <person name="Wingfield M.J."/>
            <person name="Wingfield B.D."/>
        </authorList>
    </citation>
    <scope>NUCLEOTIDE SEQUENCE [LARGE SCALE GENOMIC DNA]</scope>
    <source>
        <strain evidence="2 3">CMW 5346</strain>
    </source>
</reference>
<dbReference type="EMBL" id="JAWCUI010000038">
    <property type="protein sequence ID" value="KAL1893303.1"/>
    <property type="molecule type" value="Genomic_DNA"/>
</dbReference>
<feature type="region of interest" description="Disordered" evidence="1">
    <location>
        <begin position="733"/>
        <end position="799"/>
    </location>
</feature>
<protein>
    <submittedName>
        <fullName evidence="2">Uncharacterized protein</fullName>
    </submittedName>
</protein>
<evidence type="ECO:0000313" key="2">
    <source>
        <dbReference type="EMBL" id="KAL1893303.1"/>
    </source>
</evidence>
<feature type="region of interest" description="Disordered" evidence="1">
    <location>
        <begin position="1161"/>
        <end position="1192"/>
    </location>
</feature>
<feature type="region of interest" description="Disordered" evidence="1">
    <location>
        <begin position="919"/>
        <end position="956"/>
    </location>
</feature>
<feature type="compositionally biased region" description="Low complexity" evidence="1">
    <location>
        <begin position="375"/>
        <end position="385"/>
    </location>
</feature>
<dbReference type="Proteomes" id="UP001583186">
    <property type="component" value="Unassembled WGS sequence"/>
</dbReference>
<feature type="compositionally biased region" description="Pro residues" evidence="1">
    <location>
        <begin position="228"/>
        <end position="237"/>
    </location>
</feature>
<feature type="compositionally biased region" description="Low complexity" evidence="1">
    <location>
        <begin position="181"/>
        <end position="199"/>
    </location>
</feature>
<evidence type="ECO:0000313" key="3">
    <source>
        <dbReference type="Proteomes" id="UP001583186"/>
    </source>
</evidence>
<feature type="compositionally biased region" description="Basic and acidic residues" evidence="1">
    <location>
        <begin position="1161"/>
        <end position="1180"/>
    </location>
</feature>
<feature type="region of interest" description="Disordered" evidence="1">
    <location>
        <begin position="409"/>
        <end position="442"/>
    </location>
</feature>
<feature type="compositionally biased region" description="Polar residues" evidence="1">
    <location>
        <begin position="166"/>
        <end position="180"/>
    </location>
</feature>
<feature type="region of interest" description="Disordered" evidence="1">
    <location>
        <begin position="474"/>
        <end position="523"/>
    </location>
</feature>
<sequence>MFPFGDMPKSAGSQKGEAPQPPSLGPGSGSGSGPGSSPVDSAVAAANTAKKTQSPAPIRATGAATEKGALRDTRSKKSTNSANSKSANNRVGSVVGASSLDENTTIATLSGSTTTSTSTVDAIADADNADNNASAPLQDACPRRETSNLANSAAQPAPQPAPSQQHSGPATQRVTPQTRENPPNESPSSPSYFSNSITSAAKPFAGAPATTSSIAKIIQPKAVKPKQSSPPPPPPQQPAIVRTTSSHGDLPLRQPVPDPNGGSIGIVGNIAQLEETAEQLSSTGSIETAIREAHQELKRSDSRRSSILAASIRAASSRAASVADPTEAPPLRRDFSRQSSIIELNSAARAGAFSPNDYIMSPGSSVAGGTRQRSTSKASSTSSTHGSLMANILGISDQSITGGDDIFPFLTRNGPGKSSVRSARSGKLSMPEIAELEPPSALTQDALDEADRRMAAGEDHDDDDTIRASAHQHVEVDSDGEDDDNDHAGDNLLTPNQESFAHTPQLGSSAGTDSALLSSRSPPPIARPSVTDFLGYASPLQYVPNPAAYPEYTPSGQMEMHSHAESALQHHADDTDATDSPAIGGETPDSEQRHADDERDEHEQHDLERPATAGSGGTFDQAQLAFDDFDGVHCDPEVASLRRSIRGGAPSILERPPSEEPATRQTPPAQFKQRLPMPPRPTSYLDHRTGQQMLYYPARVPAMLQLPQKLSRNPKAAERNARRSQVMSMMMMQNQSPELRDPKERQSRVWLPDPMEGDSGSHFMTGSDTLSPDMTSNSISPNPLSPDLSGGEDPARSPTRQSLLAIDGAAAAGDSGETSPAMGSTGEGESFDPNHLRRPSRLIDSDKRKSRMSTMSKLPAQLRASAYFDQPSTTANIEVKNGSAMDTLDSILDAAAAAPVSAFTDHQFAGHLGAEVYGTEKRRPKKKAGTAGANAAGKRPYASPVQQSDLPTSKSRGSFMSMMGHIRKVSEPVGDGRSEFEVPRVRRRLSKNFDGAMLSPGLSDGTAGVLAPGEDERVSDDEYEREHGEEEEEDDEEEGDEEDEDEDALAAAYQGAPTTLLAELQLRKQQQKLRTRPINKVFPNGMHSTLLELDAVAEIERRARKGKKVNLAWEDPSMQPLDNQSDDEDVPLGMLYAAKAAGQNDISAVVAEMNRPLGLMEKKELEDNEPLSRRRDRLQGRDTAVSMYLGPNFGSNAVKRQSMLTLTPTLAALNQNGAVSPGNQGEDGEKEGSDDGVEEVEDEPLAARLQRIKAKEESELPRARPVSMAFSEELLTQFVDPEEEAKERERELEKEKAKAQPLVEEEETLGQRRRRLQAEKEAREQEMGGSGGGGLTVNNQALNALTGQDRLSRRLSMANVLSAHPADTARGAYNPREAERIRREQETARANFEKDQKMAAMRAQMPRNISNTSLGGGVTKPGGYLGGRLNDGAGGNGGMLNRTTMMQHHDGPGIGHWASPGTIGGPMGNASALNLTSSASMGNMNGMANMQGDMSNMGMAGASYGSGLNTMGMPAMNMNGMGGMGMGMNNRSTSFGGYGGMPQQGMIGNNGMAYGSVYGAPAPTAYNAYGGMQMPGMQMQMPNMNMNMGMPMGMPMQMQMQQPPQADRVERWRQGVHP</sequence>
<keyword evidence="3" id="KW-1185">Reference proteome</keyword>
<feature type="compositionally biased region" description="Low complexity" evidence="1">
    <location>
        <begin position="314"/>
        <end position="324"/>
    </location>
</feature>
<feature type="region of interest" description="Disordered" evidence="1">
    <location>
        <begin position="642"/>
        <end position="679"/>
    </location>
</feature>